<accession>A0A1Z1WFS7</accession>
<dbReference type="InterPro" id="IPR036271">
    <property type="entry name" value="Tet_transcr_reg_TetR-rel_C_sf"/>
</dbReference>
<evidence type="ECO:0000256" key="2">
    <source>
        <dbReference type="ARBA" id="ARBA00023163"/>
    </source>
</evidence>
<keyword evidence="1" id="KW-0805">Transcription regulation</keyword>
<dbReference type="EMBL" id="CP021748">
    <property type="protein sequence ID" value="ARX85239.1"/>
    <property type="molecule type" value="Genomic_DNA"/>
</dbReference>
<dbReference type="Proteomes" id="UP000195880">
    <property type="component" value="Chromosome"/>
</dbReference>
<evidence type="ECO:0000313" key="4">
    <source>
        <dbReference type="EMBL" id="ARX85239.1"/>
    </source>
</evidence>
<dbReference type="Gene3D" id="1.10.357.10">
    <property type="entry name" value="Tetracycline Repressor, domain 2"/>
    <property type="match status" value="1"/>
</dbReference>
<name>A0A1Z1WFS7_9ACTN</name>
<feature type="domain" description="HTH-type transcriptional regulator MT1864/Rv1816-like C-terminal" evidence="3">
    <location>
        <begin position="14"/>
        <end position="87"/>
    </location>
</feature>
<sequence length="96" mass="10193">MHAAFGPPRCRGATTLPDEEARAAAAASLDVLREAARGCVEAGVLRPDADVDEITDTLWAAAHGVISLERGGHFPDGRGERRFRTLTRAAVNAFLP</sequence>
<dbReference type="eggNOG" id="COG1309">
    <property type="taxonomic scope" value="Bacteria"/>
</dbReference>
<reference evidence="4 5" key="1">
    <citation type="submission" date="2017-05" db="EMBL/GenBank/DDBJ databases">
        <title>Streptomyces alboflavus Genome sequencing and assembly.</title>
        <authorList>
            <person name="Wang Y."/>
            <person name="Du B."/>
            <person name="Ding Y."/>
            <person name="Liu H."/>
            <person name="Hou Q."/>
            <person name="Liu K."/>
            <person name="Wang C."/>
            <person name="Yao L."/>
        </authorList>
    </citation>
    <scope>NUCLEOTIDE SEQUENCE [LARGE SCALE GENOMIC DNA]</scope>
    <source>
        <strain evidence="4 5">MDJK44</strain>
    </source>
</reference>
<keyword evidence="2" id="KW-0804">Transcription</keyword>
<dbReference type="InterPro" id="IPR025996">
    <property type="entry name" value="MT1864/Rv1816-like_C"/>
</dbReference>
<evidence type="ECO:0000256" key="1">
    <source>
        <dbReference type="ARBA" id="ARBA00023015"/>
    </source>
</evidence>
<dbReference type="STRING" id="67267.GCA_000716675_02162"/>
<proteinExistence type="predicted"/>
<protein>
    <submittedName>
        <fullName evidence="4">TetR family transcriptional regulator</fullName>
    </submittedName>
</protein>
<gene>
    <name evidence="4" type="ORF">SMD44_04698</name>
</gene>
<evidence type="ECO:0000313" key="5">
    <source>
        <dbReference type="Proteomes" id="UP000195880"/>
    </source>
</evidence>
<keyword evidence="5" id="KW-1185">Reference proteome</keyword>
<organism evidence="4 5">
    <name type="scientific">Streptomyces alboflavus</name>
    <dbReference type="NCBI Taxonomy" id="67267"/>
    <lineage>
        <taxon>Bacteria</taxon>
        <taxon>Bacillati</taxon>
        <taxon>Actinomycetota</taxon>
        <taxon>Actinomycetes</taxon>
        <taxon>Kitasatosporales</taxon>
        <taxon>Streptomycetaceae</taxon>
        <taxon>Streptomyces</taxon>
    </lineage>
</organism>
<dbReference type="AlphaFoldDB" id="A0A1Z1WFS7"/>
<dbReference type="KEGG" id="salf:SMD44_04698"/>
<dbReference type="SUPFAM" id="SSF48498">
    <property type="entry name" value="Tetracyclin repressor-like, C-terminal domain"/>
    <property type="match status" value="1"/>
</dbReference>
<evidence type="ECO:0000259" key="3">
    <source>
        <dbReference type="Pfam" id="PF13305"/>
    </source>
</evidence>
<dbReference type="Pfam" id="PF13305">
    <property type="entry name" value="TetR_C_33"/>
    <property type="match status" value="1"/>
</dbReference>
<dbReference type="RefSeq" id="WP_087885176.1">
    <property type="nucleotide sequence ID" value="NZ_CP021748.1"/>
</dbReference>